<dbReference type="HOGENOM" id="CLU_083835_3_1_6"/>
<dbReference type="HAMAP" id="MF_00925">
    <property type="entry name" value="OM_assembly_BamE"/>
    <property type="match status" value="1"/>
</dbReference>
<dbReference type="InterPro" id="IPR026592">
    <property type="entry name" value="BamE"/>
</dbReference>
<dbReference type="EMBL" id="CP001616">
    <property type="protein sequence ID" value="ACQ93859.1"/>
    <property type="molecule type" value="Genomic_DNA"/>
</dbReference>
<evidence type="ECO:0000259" key="6">
    <source>
        <dbReference type="Pfam" id="PF04355"/>
    </source>
</evidence>
<proteinExistence type="inferred from homology"/>
<dbReference type="STRING" id="595494.Tola_2261"/>
<dbReference type="eggNOG" id="COG2913">
    <property type="taxonomic scope" value="Bacteria"/>
</dbReference>
<dbReference type="Proteomes" id="UP000009073">
    <property type="component" value="Chromosome"/>
</dbReference>
<keyword evidence="5" id="KW-1133">Transmembrane helix</keyword>
<dbReference type="InterPro" id="IPR007450">
    <property type="entry name" value="BamE_dom"/>
</dbReference>
<feature type="transmembrane region" description="Helical" evidence="5">
    <location>
        <begin position="26"/>
        <end position="46"/>
    </location>
</feature>
<organism evidence="7 8">
    <name type="scientific">Tolumonas auensis (strain DSM 9187 / NBRC 110442 / TA 4)</name>
    <dbReference type="NCBI Taxonomy" id="595494"/>
    <lineage>
        <taxon>Bacteria</taxon>
        <taxon>Pseudomonadati</taxon>
        <taxon>Pseudomonadota</taxon>
        <taxon>Gammaproteobacteria</taxon>
        <taxon>Aeromonadales</taxon>
        <taxon>Aeromonadaceae</taxon>
        <taxon>Tolumonas</taxon>
    </lineage>
</organism>
<comment type="similarity">
    <text evidence="4">Belongs to the BamE family.</text>
</comment>
<dbReference type="PANTHER" id="PTHR37482:SF1">
    <property type="entry name" value="OUTER MEMBRANE PROTEIN ASSEMBLY FACTOR BAME"/>
    <property type="match status" value="1"/>
</dbReference>
<dbReference type="Pfam" id="PF04355">
    <property type="entry name" value="BamE"/>
    <property type="match status" value="1"/>
</dbReference>
<dbReference type="GO" id="GO:1990063">
    <property type="term" value="C:Bam protein complex"/>
    <property type="evidence" value="ECO:0007669"/>
    <property type="project" value="TreeGrafter"/>
</dbReference>
<protein>
    <recommendedName>
        <fullName evidence="4">Outer membrane protein assembly factor BamE</fullName>
    </recommendedName>
</protein>
<dbReference type="GO" id="GO:0030674">
    <property type="term" value="F:protein-macromolecule adaptor activity"/>
    <property type="evidence" value="ECO:0007669"/>
    <property type="project" value="TreeGrafter"/>
</dbReference>
<evidence type="ECO:0000256" key="4">
    <source>
        <dbReference type="HAMAP-Rule" id="MF_00925"/>
    </source>
</evidence>
<dbReference type="GO" id="GO:0043165">
    <property type="term" value="P:Gram-negative-bacterium-type cell outer membrane assembly"/>
    <property type="evidence" value="ECO:0007669"/>
    <property type="project" value="UniProtKB-UniRule"/>
</dbReference>
<keyword evidence="8" id="KW-1185">Reference proteome</keyword>
<accession>C4L8Y9</accession>
<dbReference type="Gene3D" id="3.30.1450.10">
    <property type="match status" value="1"/>
</dbReference>
<keyword evidence="5" id="KW-0812">Transmembrane</keyword>
<feature type="domain" description="Outer membrane protein assembly factor BamE" evidence="6">
    <location>
        <begin position="51"/>
        <end position="118"/>
    </location>
</feature>
<reference evidence="7 8" key="2">
    <citation type="journal article" date="2011" name="Stand. Genomic Sci.">
        <title>Complete genome sequence of Tolumonas auensis type strain (TA 4).</title>
        <authorList>
            <person name="Chertkov O."/>
            <person name="Copeland A."/>
            <person name="Lucas S."/>
            <person name="Lapidus A."/>
            <person name="Berry K.W."/>
            <person name="Detter J.C."/>
            <person name="Del Rio T.G."/>
            <person name="Hammon N."/>
            <person name="Dalin E."/>
            <person name="Tice H."/>
            <person name="Pitluck S."/>
            <person name="Richardson P."/>
            <person name="Bruce D."/>
            <person name="Goodwin L."/>
            <person name="Han C."/>
            <person name="Tapia R."/>
            <person name="Saunders E."/>
            <person name="Schmutz J."/>
            <person name="Brettin T."/>
            <person name="Larimer F."/>
            <person name="Land M."/>
            <person name="Hauser L."/>
            <person name="Spring S."/>
            <person name="Rohde M."/>
            <person name="Kyrpides N.C."/>
            <person name="Ivanova N."/>
            <person name="Goker M."/>
            <person name="Beller H.R."/>
            <person name="Klenk H.P."/>
            <person name="Woyke T."/>
        </authorList>
    </citation>
    <scope>NUCLEOTIDE SEQUENCE [LARGE SCALE GENOMIC DNA]</scope>
    <source>
        <strain evidence="8">DSM 9187 / TA4</strain>
    </source>
</reference>
<gene>
    <name evidence="4" type="primary">bamE</name>
    <name evidence="7" type="ordered locus">Tola_2261</name>
</gene>
<dbReference type="GO" id="GO:0051205">
    <property type="term" value="P:protein insertion into membrane"/>
    <property type="evidence" value="ECO:0007669"/>
    <property type="project" value="UniProtKB-UniRule"/>
</dbReference>
<keyword evidence="1 4" id="KW-0732">Signal</keyword>
<name>C4L8Y9_TOLAT</name>
<evidence type="ECO:0000313" key="7">
    <source>
        <dbReference type="EMBL" id="ACQ93859.1"/>
    </source>
</evidence>
<keyword evidence="3 4" id="KW-0998">Cell outer membrane</keyword>
<comment type="function">
    <text evidence="4">Part of the outer membrane protein assembly complex, which is involved in assembly and insertion of beta-barrel proteins into the outer membrane.</text>
</comment>
<dbReference type="PANTHER" id="PTHR37482">
    <property type="entry name" value="OUTER MEMBRANE PROTEIN ASSEMBLY FACTOR BAME"/>
    <property type="match status" value="1"/>
</dbReference>
<dbReference type="AlphaFoldDB" id="C4L8Y9"/>
<dbReference type="KEGG" id="tau:Tola_2261"/>
<sequence>MIFTRYHLDSLIDRQTRRTDMQNRKWIAALLAGVMMSATTGCVYRIDVPQGNYVEQKQVDQLRVGMTREQVIYVMGSPMVTDQNDPNVWYYIYYLKPGWDKAERKDMRLMFKNDRLAAVSGDFRPPADFYRPL</sequence>
<comment type="subcellular location">
    <subcellularLocation>
        <location evidence="4">Cell outer membrane</location>
    </subcellularLocation>
</comment>
<evidence type="ECO:0000256" key="5">
    <source>
        <dbReference type="SAM" id="Phobius"/>
    </source>
</evidence>
<evidence type="ECO:0000256" key="2">
    <source>
        <dbReference type="ARBA" id="ARBA00023136"/>
    </source>
</evidence>
<evidence type="ECO:0000256" key="1">
    <source>
        <dbReference type="ARBA" id="ARBA00022729"/>
    </source>
</evidence>
<keyword evidence="2 4" id="KW-0472">Membrane</keyword>
<dbReference type="InterPro" id="IPR037873">
    <property type="entry name" value="BamE-like"/>
</dbReference>
<evidence type="ECO:0000256" key="3">
    <source>
        <dbReference type="ARBA" id="ARBA00023237"/>
    </source>
</evidence>
<reference evidence="8" key="1">
    <citation type="submission" date="2009-05" db="EMBL/GenBank/DDBJ databases">
        <title>Complete sequence of Tolumonas auensis DSM 9187.</title>
        <authorList>
            <consortium name="US DOE Joint Genome Institute"/>
            <person name="Lucas S."/>
            <person name="Copeland A."/>
            <person name="Lapidus A."/>
            <person name="Glavina del Rio T."/>
            <person name="Tice H."/>
            <person name="Bruce D."/>
            <person name="Goodwin L."/>
            <person name="Pitluck S."/>
            <person name="Chertkov O."/>
            <person name="Brettin T."/>
            <person name="Detter J.C."/>
            <person name="Han C."/>
            <person name="Larimer F."/>
            <person name="Land M."/>
            <person name="Hauser L."/>
            <person name="Kyrpides N."/>
            <person name="Mikhailova N."/>
            <person name="Spring S."/>
            <person name="Beller H."/>
        </authorList>
    </citation>
    <scope>NUCLEOTIDE SEQUENCE [LARGE SCALE GENOMIC DNA]</scope>
    <source>
        <strain evidence="8">DSM 9187 / TA4</strain>
    </source>
</reference>
<evidence type="ECO:0000313" key="8">
    <source>
        <dbReference type="Proteomes" id="UP000009073"/>
    </source>
</evidence>
<comment type="subunit">
    <text evidence="4">Part of the Bam complex.</text>
</comment>